<feature type="transmembrane region" description="Helical" evidence="1">
    <location>
        <begin position="45"/>
        <end position="65"/>
    </location>
</feature>
<organism evidence="2">
    <name type="scientific">Desertifilum tharense IPPAS B-1220</name>
    <dbReference type="NCBI Taxonomy" id="1781255"/>
    <lineage>
        <taxon>Bacteria</taxon>
        <taxon>Bacillati</taxon>
        <taxon>Cyanobacteriota</taxon>
        <taxon>Cyanophyceae</taxon>
        <taxon>Desertifilales</taxon>
        <taxon>Desertifilaceae</taxon>
        <taxon>Desertifilum</taxon>
    </lineage>
</organism>
<keyword evidence="1" id="KW-0472">Membrane</keyword>
<evidence type="ECO:0000313" key="2">
    <source>
        <dbReference type="EMBL" id="OEJ74974.1"/>
    </source>
</evidence>
<dbReference type="STRING" id="1781255.BH720_11575"/>
<dbReference type="PANTHER" id="PTHR36785">
    <property type="entry name" value="OS05G0502500 PROTEIN"/>
    <property type="match status" value="1"/>
</dbReference>
<dbReference type="AlphaFoldDB" id="A0A1E5QK63"/>
<sequence length="128" mass="14254">MIVNPDSFKQIQLNLSGLSTWLIVLGVAWLLGAIGLGWLVQSVLILFAFILIAPVIGFFGFRWWLQRNLIQDDCPVCNHEFTALNKTQCRCPNCGEPIQVAQGKFNRLTPAGTIDIDAVEIAVKQIEE</sequence>
<dbReference type="PANTHER" id="PTHR36785:SF1">
    <property type="entry name" value="OS05G0502500 PROTEIN"/>
    <property type="match status" value="1"/>
</dbReference>
<proteinExistence type="predicted"/>
<dbReference type="EMBL" id="MJGC01000057">
    <property type="protein sequence ID" value="OEJ74974.1"/>
    <property type="molecule type" value="Genomic_DNA"/>
</dbReference>
<comment type="caution">
    <text evidence="2">The sequence shown here is derived from an EMBL/GenBank/DDBJ whole genome shotgun (WGS) entry which is preliminary data.</text>
</comment>
<feature type="transmembrane region" description="Helical" evidence="1">
    <location>
        <begin position="21"/>
        <end position="39"/>
    </location>
</feature>
<keyword evidence="1" id="KW-0812">Transmembrane</keyword>
<evidence type="ECO:0008006" key="3">
    <source>
        <dbReference type="Google" id="ProtNLM"/>
    </source>
</evidence>
<name>A0A1E5QK63_9CYAN</name>
<keyword evidence="1" id="KW-1133">Transmembrane helix</keyword>
<reference evidence="2" key="1">
    <citation type="submission" date="2016-09" db="EMBL/GenBank/DDBJ databases">
        <title>Draft genome of thermotolerant cyanobacterium Desertifilum sp. strain IPPAS B-1220.</title>
        <authorList>
            <person name="Sinetova M.A."/>
            <person name="Bolakhan K."/>
            <person name="Zayadan B.K."/>
            <person name="Mironov K.S."/>
            <person name="Ustinova V."/>
            <person name="Kupriyanova E.V."/>
            <person name="Sidorov R.A."/>
            <person name="Skrypnik A.N."/>
            <person name="Gogoleva N.E."/>
            <person name="Gogolev Y.V."/>
            <person name="Los D.A."/>
        </authorList>
    </citation>
    <scope>NUCLEOTIDE SEQUENCE [LARGE SCALE GENOMIC DNA]</scope>
    <source>
        <strain evidence="2">IPPAS B-1220</strain>
    </source>
</reference>
<accession>A0A1E5QK63</accession>
<evidence type="ECO:0000256" key="1">
    <source>
        <dbReference type="SAM" id="Phobius"/>
    </source>
</evidence>
<dbReference type="RefSeq" id="WP_069967362.1">
    <property type="nucleotide sequence ID" value="NZ_CM124774.1"/>
</dbReference>
<protein>
    <recommendedName>
        <fullName evidence="3">Hydrogenase maturation nickel metallochaperone HypA</fullName>
    </recommendedName>
</protein>
<gene>
    <name evidence="2" type="ORF">BH720_11575</name>
</gene>